<keyword evidence="5" id="KW-0408">Iron</keyword>
<evidence type="ECO:0000256" key="5">
    <source>
        <dbReference type="ARBA" id="ARBA00023004"/>
    </source>
</evidence>
<evidence type="ECO:0000256" key="2">
    <source>
        <dbReference type="ARBA" id="ARBA00022723"/>
    </source>
</evidence>
<keyword evidence="2" id="KW-0479">Metal-binding</keyword>
<dbReference type="NCBIfam" id="TIGR00277">
    <property type="entry name" value="HDIG"/>
    <property type="match status" value="1"/>
</dbReference>
<organism evidence="8 9">
    <name type="scientific">Anaerococcus nagyae</name>
    <dbReference type="NCBI Taxonomy" id="1755241"/>
    <lineage>
        <taxon>Bacteria</taxon>
        <taxon>Bacillati</taxon>
        <taxon>Bacillota</taxon>
        <taxon>Tissierellia</taxon>
        <taxon>Tissierellales</taxon>
        <taxon>Peptoniphilaceae</taxon>
        <taxon>Anaerococcus</taxon>
    </lineage>
</organism>
<evidence type="ECO:0000313" key="8">
    <source>
        <dbReference type="EMBL" id="RGB76548.1"/>
    </source>
</evidence>
<dbReference type="GO" id="GO:0046872">
    <property type="term" value="F:metal ion binding"/>
    <property type="evidence" value="ECO:0007669"/>
    <property type="project" value="UniProtKB-KW"/>
</dbReference>
<evidence type="ECO:0000313" key="9">
    <source>
        <dbReference type="Proteomes" id="UP000261011"/>
    </source>
</evidence>
<feature type="domain" description="HD" evidence="7">
    <location>
        <begin position="19"/>
        <end position="130"/>
    </location>
</feature>
<keyword evidence="3" id="KW-0547">Nucleotide-binding</keyword>
<evidence type="ECO:0000256" key="3">
    <source>
        <dbReference type="ARBA" id="ARBA00022741"/>
    </source>
</evidence>
<reference evidence="8 9" key="1">
    <citation type="submission" date="2018-08" db="EMBL/GenBank/DDBJ databases">
        <title>A genome reference for cultivated species of the human gut microbiota.</title>
        <authorList>
            <person name="Zou Y."/>
            <person name="Xue W."/>
            <person name="Luo G."/>
        </authorList>
    </citation>
    <scope>NUCLEOTIDE SEQUENCE [LARGE SCALE GENOMIC DNA]</scope>
    <source>
        <strain evidence="8 9">OF01-3</strain>
    </source>
</reference>
<comment type="catalytic activity">
    <reaction evidence="6">
        <text>P(1),P(4)-bis(5'-adenosyl) tetraphosphate + H2O = 2 ADP + 2 H(+)</text>
        <dbReference type="Rhea" id="RHEA:24252"/>
        <dbReference type="ChEBI" id="CHEBI:15377"/>
        <dbReference type="ChEBI" id="CHEBI:15378"/>
        <dbReference type="ChEBI" id="CHEBI:58141"/>
        <dbReference type="ChEBI" id="CHEBI:456216"/>
        <dbReference type="EC" id="3.6.1.41"/>
    </reaction>
</comment>
<name>A0A3E2TIQ2_9FIRM</name>
<evidence type="ECO:0000256" key="6">
    <source>
        <dbReference type="ARBA" id="ARBA00049417"/>
    </source>
</evidence>
<keyword evidence="9" id="KW-1185">Reference proteome</keyword>
<dbReference type="EC" id="3.6.1.41" evidence="1"/>
<dbReference type="PANTHER" id="PTHR35795">
    <property type="entry name" value="SLR1885 PROTEIN"/>
    <property type="match status" value="1"/>
</dbReference>
<dbReference type="SMART" id="SM00471">
    <property type="entry name" value="HDc"/>
    <property type="match status" value="1"/>
</dbReference>
<dbReference type="InterPro" id="IPR006675">
    <property type="entry name" value="HDIG_dom"/>
</dbReference>
<accession>A0A3E2TIQ2</accession>
<dbReference type="GO" id="GO:0000166">
    <property type="term" value="F:nucleotide binding"/>
    <property type="evidence" value="ECO:0007669"/>
    <property type="project" value="UniProtKB-KW"/>
</dbReference>
<dbReference type="InterPro" id="IPR005249">
    <property type="entry name" value="YqeK"/>
</dbReference>
<evidence type="ECO:0000259" key="7">
    <source>
        <dbReference type="PROSITE" id="PS51831"/>
    </source>
</evidence>
<evidence type="ECO:0000256" key="1">
    <source>
        <dbReference type="ARBA" id="ARBA00012506"/>
    </source>
</evidence>
<dbReference type="GO" id="GO:0008803">
    <property type="term" value="F:bis(5'-nucleosyl)-tetraphosphatase (symmetrical) activity"/>
    <property type="evidence" value="ECO:0007669"/>
    <property type="project" value="UniProtKB-EC"/>
</dbReference>
<dbReference type="RefSeq" id="WP_117521635.1">
    <property type="nucleotide sequence ID" value="NZ_QVEU01000003.1"/>
</dbReference>
<evidence type="ECO:0000256" key="4">
    <source>
        <dbReference type="ARBA" id="ARBA00022801"/>
    </source>
</evidence>
<dbReference type="Gene3D" id="1.10.3210.10">
    <property type="entry name" value="Hypothetical protein af1432"/>
    <property type="match status" value="1"/>
</dbReference>
<keyword evidence="4" id="KW-0378">Hydrolase</keyword>
<comment type="caution">
    <text evidence="8">The sequence shown here is derived from an EMBL/GenBank/DDBJ whole genome shotgun (WGS) entry which is preliminary data.</text>
</comment>
<proteinExistence type="predicted"/>
<dbReference type="Pfam" id="PF01966">
    <property type="entry name" value="HD"/>
    <property type="match status" value="1"/>
</dbReference>
<gene>
    <name evidence="8" type="ORF">DXA39_05100</name>
</gene>
<dbReference type="InterPro" id="IPR003607">
    <property type="entry name" value="HD/PDEase_dom"/>
</dbReference>
<dbReference type="PROSITE" id="PS51831">
    <property type="entry name" value="HD"/>
    <property type="match status" value="1"/>
</dbReference>
<dbReference type="Proteomes" id="UP000261011">
    <property type="component" value="Unassembled WGS sequence"/>
</dbReference>
<dbReference type="SUPFAM" id="SSF109604">
    <property type="entry name" value="HD-domain/PDEase-like"/>
    <property type="match status" value="1"/>
</dbReference>
<dbReference type="NCBIfam" id="TIGR00488">
    <property type="entry name" value="bis(5'-nucleosyl)-tetraphosphatase (symmetrical) YqeK"/>
    <property type="match status" value="1"/>
</dbReference>
<sequence>MYDLENWKEQLLSDIGDKRFKHSMRVMETSIELNKKYNIDEDKLKTAAILHDCAKYNEDKYYNLYGKNLESYQKEFKQVLHSFLGAEVARLVYNIKDEEVLDAIRFHTTAKENMSNFEKIIYLADAIEPKRDYPCVDKIRSLAKKDLDQAMLYSLDHNIEFIISRKALIHPLTIDARNFLIKEKNE</sequence>
<dbReference type="OrthoDB" id="5295945at2"/>
<dbReference type="PANTHER" id="PTHR35795:SF1">
    <property type="entry name" value="BIS(5'-NUCLEOSYL)-TETRAPHOSPHATASE, SYMMETRICAL"/>
    <property type="match status" value="1"/>
</dbReference>
<dbReference type="InterPro" id="IPR051094">
    <property type="entry name" value="Diverse_Catalytic_Enzymes"/>
</dbReference>
<dbReference type="CDD" id="cd00077">
    <property type="entry name" value="HDc"/>
    <property type="match status" value="1"/>
</dbReference>
<dbReference type="EMBL" id="QVEU01000003">
    <property type="protein sequence ID" value="RGB76548.1"/>
    <property type="molecule type" value="Genomic_DNA"/>
</dbReference>
<dbReference type="AlphaFoldDB" id="A0A3E2TIQ2"/>
<dbReference type="InterPro" id="IPR006674">
    <property type="entry name" value="HD_domain"/>
</dbReference>
<protein>
    <recommendedName>
        <fullName evidence="1">bis(5'-nucleosyl)-tetraphosphatase (symmetrical)</fullName>
        <ecNumber evidence="1">3.6.1.41</ecNumber>
    </recommendedName>
</protein>